<proteinExistence type="predicted"/>
<evidence type="ECO:0000313" key="8">
    <source>
        <dbReference type="Proteomes" id="UP001321445"/>
    </source>
</evidence>
<dbReference type="PANTHER" id="PTHR33841:SF1">
    <property type="entry name" value="DNA METHYLTRANSFERASE A"/>
    <property type="match status" value="1"/>
</dbReference>
<comment type="catalytic activity">
    <reaction evidence="5">
        <text>a 2'-deoxyadenosine in DNA + S-adenosyl-L-methionine = an N(6)-methyl-2'-deoxyadenosine in DNA + S-adenosyl-L-homocysteine + H(+)</text>
        <dbReference type="Rhea" id="RHEA:15197"/>
        <dbReference type="Rhea" id="RHEA-COMP:12418"/>
        <dbReference type="Rhea" id="RHEA-COMP:12419"/>
        <dbReference type="ChEBI" id="CHEBI:15378"/>
        <dbReference type="ChEBI" id="CHEBI:57856"/>
        <dbReference type="ChEBI" id="CHEBI:59789"/>
        <dbReference type="ChEBI" id="CHEBI:90615"/>
        <dbReference type="ChEBI" id="CHEBI:90616"/>
        <dbReference type="EC" id="2.1.1.72"/>
    </reaction>
</comment>
<dbReference type="InterPro" id="IPR029063">
    <property type="entry name" value="SAM-dependent_MTases_sf"/>
</dbReference>
<evidence type="ECO:0000313" key="7">
    <source>
        <dbReference type="EMBL" id="BDY12480.1"/>
    </source>
</evidence>
<evidence type="ECO:0000256" key="3">
    <source>
        <dbReference type="ARBA" id="ARBA00022679"/>
    </source>
</evidence>
<feature type="domain" description="Type II methyltransferase M.TaqI-like" evidence="6">
    <location>
        <begin position="330"/>
        <end position="506"/>
    </location>
</feature>
<dbReference type="Proteomes" id="UP001321445">
    <property type="component" value="Chromosome"/>
</dbReference>
<organism evidence="7 8">
    <name type="scientific">Hydrogenimonas cancrithermarum</name>
    <dbReference type="NCBI Taxonomy" id="2993563"/>
    <lineage>
        <taxon>Bacteria</taxon>
        <taxon>Pseudomonadati</taxon>
        <taxon>Campylobacterota</taxon>
        <taxon>Epsilonproteobacteria</taxon>
        <taxon>Campylobacterales</taxon>
        <taxon>Hydrogenimonadaceae</taxon>
        <taxon>Hydrogenimonas</taxon>
    </lineage>
</organism>
<evidence type="ECO:0000256" key="4">
    <source>
        <dbReference type="ARBA" id="ARBA00022691"/>
    </source>
</evidence>
<keyword evidence="8" id="KW-1185">Reference proteome</keyword>
<sequence>MNKSALKRFAVELRRELMGEVLGRIDYLMGFDEASLPAKYRGQTKELAALEKAIERQGKEEVVEQMAYLWANRLIALRYMDAAGINQPMAVSPKAGETQPEIFAEAKAGNIDENLPLDREKFYALLDGKIAADDPQNEAYAMLFLAVCHHYHELMPFMFEEAEDYTELLMPSDLLSSASVRAKVVEAMGEEDCKDVEIIGWIYQFYNAEKKDEVFAALKKNRKVTPQNIPAATQLFTPHWIVKYLVENSLGRLWLRNRPDSKLKDRMRYFIEQEESEHFIRIDSPEKIRLIDPCCGSGHMLTYAFDLLAAIYEEEGYRPSEIPALILERNLYGCDIDKRAASLAAFALTMKAREYHRRFFRKKVRPNIIELQDFGSELFADIKNVGSLLTIDKEAEEFDEGVFGTSSPEYRLQKEMLASRYHVCVTNPPYMGSKGMNKELGDFVKKHYPDSKADLFAAFIERCLEFTEENGYTALITMQSWMFLSSYEKLRTKLLKKYTIKTMAHLDNMVMGIAFGTSATIWQKTKPTKDSTGVYFKISLSDLDENREIKGLW</sequence>
<name>A0ABM8FJK9_9BACT</name>
<dbReference type="InterPro" id="IPR050953">
    <property type="entry name" value="N4_N6_ade-DNA_methylase"/>
</dbReference>
<keyword evidence="2" id="KW-0489">Methyltransferase</keyword>
<dbReference type="RefSeq" id="WP_286337672.1">
    <property type="nucleotide sequence ID" value="NZ_AP027370.1"/>
</dbReference>
<dbReference type="Gene3D" id="3.40.50.150">
    <property type="entry name" value="Vaccinia Virus protein VP39"/>
    <property type="match status" value="1"/>
</dbReference>
<accession>A0ABM8FJK9</accession>
<keyword evidence="3" id="KW-0808">Transferase</keyword>
<evidence type="ECO:0000256" key="2">
    <source>
        <dbReference type="ARBA" id="ARBA00022603"/>
    </source>
</evidence>
<dbReference type="SUPFAM" id="SSF53335">
    <property type="entry name" value="S-adenosyl-L-methionine-dependent methyltransferases"/>
    <property type="match status" value="1"/>
</dbReference>
<dbReference type="InterPro" id="IPR011639">
    <property type="entry name" value="MethylTrfase_TaqI-like_dom"/>
</dbReference>
<gene>
    <name evidence="7" type="ORF">HCR_07920</name>
</gene>
<reference evidence="7 8" key="1">
    <citation type="submission" date="2023-03" db="EMBL/GenBank/DDBJ databases">
        <title>Description of Hydrogenimonas sp. ISO32.</title>
        <authorList>
            <person name="Mino S."/>
            <person name="Fukazawa S."/>
            <person name="Sawabe T."/>
        </authorList>
    </citation>
    <scope>NUCLEOTIDE SEQUENCE [LARGE SCALE GENOMIC DNA]</scope>
    <source>
        <strain evidence="7 8">ISO32</strain>
    </source>
</reference>
<dbReference type="Pfam" id="PF07669">
    <property type="entry name" value="Eco57I"/>
    <property type="match status" value="1"/>
</dbReference>
<dbReference type="EC" id="2.1.1.72" evidence="1"/>
<protein>
    <recommendedName>
        <fullName evidence="1">site-specific DNA-methyltransferase (adenine-specific)</fullName>
        <ecNumber evidence="1">2.1.1.72</ecNumber>
    </recommendedName>
</protein>
<evidence type="ECO:0000259" key="6">
    <source>
        <dbReference type="Pfam" id="PF07669"/>
    </source>
</evidence>
<evidence type="ECO:0000256" key="1">
    <source>
        <dbReference type="ARBA" id="ARBA00011900"/>
    </source>
</evidence>
<dbReference type="PANTHER" id="PTHR33841">
    <property type="entry name" value="DNA METHYLTRANSFERASE YEEA-RELATED"/>
    <property type="match status" value="1"/>
</dbReference>
<dbReference type="EMBL" id="AP027370">
    <property type="protein sequence ID" value="BDY12480.1"/>
    <property type="molecule type" value="Genomic_DNA"/>
</dbReference>
<dbReference type="InterPro" id="IPR002052">
    <property type="entry name" value="DNA_methylase_N6_adenine_CS"/>
</dbReference>
<evidence type="ECO:0000256" key="5">
    <source>
        <dbReference type="ARBA" id="ARBA00047942"/>
    </source>
</evidence>
<dbReference type="PRINTS" id="PR00507">
    <property type="entry name" value="N12N6MTFRASE"/>
</dbReference>
<dbReference type="PROSITE" id="PS00092">
    <property type="entry name" value="N6_MTASE"/>
    <property type="match status" value="1"/>
</dbReference>
<keyword evidence="4" id="KW-0949">S-adenosyl-L-methionine</keyword>